<dbReference type="PANTHER" id="PTHR32432">
    <property type="entry name" value="CELL DIVISION PROTEIN FTSA-RELATED"/>
    <property type="match status" value="1"/>
</dbReference>
<evidence type="ECO:0000259" key="6">
    <source>
        <dbReference type="SMART" id="SM00842"/>
    </source>
</evidence>
<evidence type="ECO:0000256" key="5">
    <source>
        <dbReference type="HAMAP-Rule" id="MF_02033"/>
    </source>
</evidence>
<evidence type="ECO:0000256" key="3">
    <source>
        <dbReference type="ARBA" id="ARBA00023136"/>
    </source>
</evidence>
<dbReference type="CDD" id="cd24048">
    <property type="entry name" value="ASKHA_NBD_FtsA"/>
    <property type="match status" value="1"/>
</dbReference>
<dbReference type="Gene3D" id="3.30.420.40">
    <property type="match status" value="3"/>
</dbReference>
<evidence type="ECO:0000256" key="2">
    <source>
        <dbReference type="ARBA" id="ARBA00022618"/>
    </source>
</evidence>
<dbReference type="PIRSF" id="PIRSF003101">
    <property type="entry name" value="FtsA"/>
    <property type="match status" value="1"/>
</dbReference>
<keyword evidence="4 5" id="KW-0131">Cell cycle</keyword>
<dbReference type="AlphaFoldDB" id="A0A1G2CUT4"/>
<dbReference type="GO" id="GO:0043093">
    <property type="term" value="P:FtsZ-dependent cytokinesis"/>
    <property type="evidence" value="ECO:0007669"/>
    <property type="project" value="UniProtKB-UniRule"/>
</dbReference>
<evidence type="ECO:0000256" key="4">
    <source>
        <dbReference type="ARBA" id="ARBA00023306"/>
    </source>
</evidence>
<dbReference type="HAMAP" id="MF_02033">
    <property type="entry name" value="FtsA"/>
    <property type="match status" value="1"/>
</dbReference>
<dbReference type="Pfam" id="PF02491">
    <property type="entry name" value="SHS2_FTSA"/>
    <property type="match status" value="1"/>
</dbReference>
<dbReference type="Gene3D" id="3.30.1490.110">
    <property type="match status" value="1"/>
</dbReference>
<sequence>MRSITVGIDIGTHGSRVIVGEYNDGESLPSVIGMGVSESRGLRHGYVTNKIEAEKSTRKALVEAERASKIKIRRAFASVGGLSLDSILGTGTAIISKADGEVTELDVKKAIAESEESLGTLQNRRILHTIPIKWKLDGKEILGRPVGMHGVKLEVKTIFITCLEQHLNDLVEVIEEAGVEVIDVVASPIAASLVTLNKRQKTAGSVLVNIGAETVSMVVFENDTPTFLHVFPIGGTDITNDIALGLKIPIEEAEEIKLGGMLATNYSRRKLDEIIEARLTDIFELVENYLKKIGRSGLLPAGIVLTGGGAQLSLIGELAKETLKLPSRITTPDLFQNSKGKIKDSTWSVAYGLLLLSNTLSQDKDKFLNSFLRKVKTVLNSSLKELLP</sequence>
<keyword evidence="3 5" id="KW-0472">Membrane</keyword>
<keyword evidence="1 5" id="KW-1003">Cell membrane</keyword>
<dbReference type="SUPFAM" id="SSF53067">
    <property type="entry name" value="Actin-like ATPase domain"/>
    <property type="match status" value="2"/>
</dbReference>
<feature type="domain" description="SHS2" evidence="6">
    <location>
        <begin position="5"/>
        <end position="195"/>
    </location>
</feature>
<dbReference type="GO" id="GO:0009898">
    <property type="term" value="C:cytoplasmic side of plasma membrane"/>
    <property type="evidence" value="ECO:0007669"/>
    <property type="project" value="UniProtKB-UniRule"/>
</dbReference>
<dbReference type="InterPro" id="IPR020823">
    <property type="entry name" value="Cell_div_FtsA"/>
</dbReference>
<proteinExistence type="inferred from homology"/>
<organism evidence="7 8">
    <name type="scientific">Candidatus Lloydbacteria bacterium RIFCSPHIGHO2_01_FULL_41_20</name>
    <dbReference type="NCBI Taxonomy" id="1798657"/>
    <lineage>
        <taxon>Bacteria</taxon>
        <taxon>Candidatus Lloydiibacteriota</taxon>
    </lineage>
</organism>
<dbReference type="InterPro" id="IPR050696">
    <property type="entry name" value="FtsA/MreB"/>
</dbReference>
<dbReference type="NCBIfam" id="TIGR01174">
    <property type="entry name" value="ftsA"/>
    <property type="match status" value="1"/>
</dbReference>
<comment type="caution">
    <text evidence="7">The sequence shown here is derived from an EMBL/GenBank/DDBJ whole genome shotgun (WGS) entry which is preliminary data.</text>
</comment>
<dbReference type="SMART" id="SM00842">
    <property type="entry name" value="FtsA"/>
    <property type="match status" value="1"/>
</dbReference>
<dbReference type="Pfam" id="PF14450">
    <property type="entry name" value="FtsA"/>
    <property type="match status" value="1"/>
</dbReference>
<dbReference type="STRING" id="1798657.A2648_01590"/>
<dbReference type="InterPro" id="IPR003494">
    <property type="entry name" value="SHS2_FtsA"/>
</dbReference>
<dbReference type="GO" id="GO:0032153">
    <property type="term" value="C:cell division site"/>
    <property type="evidence" value="ECO:0007669"/>
    <property type="project" value="UniProtKB-UniRule"/>
</dbReference>
<dbReference type="EMBL" id="MHLH01000005">
    <property type="protein sequence ID" value="OGZ04510.1"/>
    <property type="molecule type" value="Genomic_DNA"/>
</dbReference>
<keyword evidence="2 5" id="KW-0132">Cell division</keyword>
<comment type="function">
    <text evidence="5">Cell division protein that is involved in the assembly of the Z ring. May serve as a membrane anchor for the Z ring.</text>
</comment>
<dbReference type="InterPro" id="IPR043129">
    <property type="entry name" value="ATPase_NBD"/>
</dbReference>
<dbReference type="Proteomes" id="UP000178841">
    <property type="component" value="Unassembled WGS sequence"/>
</dbReference>
<comment type="subcellular location">
    <subcellularLocation>
        <location evidence="5">Cell membrane</location>
        <topology evidence="5">Peripheral membrane protein</topology>
        <orientation evidence="5">Cytoplasmic side</orientation>
    </subcellularLocation>
    <text evidence="5">Localizes to the Z ring in an FtsZ-dependent manner. Targeted to the membrane through a conserved C-terminal amphipathic helix.</text>
</comment>
<evidence type="ECO:0000313" key="8">
    <source>
        <dbReference type="Proteomes" id="UP000178841"/>
    </source>
</evidence>
<name>A0A1G2CUT4_9BACT</name>
<comment type="subunit">
    <text evidence="5">Self-interacts. Interacts with FtsZ.</text>
</comment>
<reference evidence="7 8" key="1">
    <citation type="journal article" date="2016" name="Nat. Commun.">
        <title>Thousands of microbial genomes shed light on interconnected biogeochemical processes in an aquifer system.</title>
        <authorList>
            <person name="Anantharaman K."/>
            <person name="Brown C.T."/>
            <person name="Hug L.A."/>
            <person name="Sharon I."/>
            <person name="Castelle C.J."/>
            <person name="Probst A.J."/>
            <person name="Thomas B.C."/>
            <person name="Singh A."/>
            <person name="Wilkins M.J."/>
            <person name="Karaoz U."/>
            <person name="Brodie E.L."/>
            <person name="Williams K.H."/>
            <person name="Hubbard S.S."/>
            <person name="Banfield J.F."/>
        </authorList>
    </citation>
    <scope>NUCLEOTIDE SEQUENCE [LARGE SCALE GENOMIC DNA]</scope>
</reference>
<evidence type="ECO:0000313" key="7">
    <source>
        <dbReference type="EMBL" id="OGZ04510.1"/>
    </source>
</evidence>
<gene>
    <name evidence="5" type="primary">ftsA</name>
    <name evidence="7" type="ORF">A2648_01590</name>
</gene>
<dbReference type="PANTHER" id="PTHR32432:SF4">
    <property type="entry name" value="CELL DIVISION PROTEIN FTSA"/>
    <property type="match status" value="1"/>
</dbReference>
<comment type="similarity">
    <text evidence="5">Belongs to the FtsA/MreB family.</text>
</comment>
<protein>
    <recommendedName>
        <fullName evidence="5">Cell division protein FtsA</fullName>
    </recommendedName>
</protein>
<accession>A0A1G2CUT4</accession>
<evidence type="ECO:0000256" key="1">
    <source>
        <dbReference type="ARBA" id="ARBA00022475"/>
    </source>
</evidence>